<dbReference type="EMBL" id="JAVDTR010000001">
    <property type="protein sequence ID" value="MDR6721575.1"/>
    <property type="molecule type" value="Genomic_DNA"/>
</dbReference>
<dbReference type="Proteomes" id="UP001254832">
    <property type="component" value="Unassembled WGS sequence"/>
</dbReference>
<reference evidence="1" key="1">
    <citation type="submission" date="2023-07" db="EMBL/GenBank/DDBJ databases">
        <title>Sorghum-associated microbial communities from plants grown in Nebraska, USA.</title>
        <authorList>
            <person name="Schachtman D."/>
        </authorList>
    </citation>
    <scope>NUCLEOTIDE SEQUENCE</scope>
    <source>
        <strain evidence="1">BE80</strain>
    </source>
</reference>
<gene>
    <name evidence="1" type="ORF">J2W91_000023</name>
</gene>
<proteinExistence type="predicted"/>
<name>A0AAP5GW07_PAEAM</name>
<sequence length="41" mass="4663">MNLLTLPSVDVVDEPVRNVKKLSIRLDFLNLYSLSLTEGKM</sequence>
<dbReference type="AlphaFoldDB" id="A0AAP5GW07"/>
<evidence type="ECO:0000313" key="2">
    <source>
        <dbReference type="Proteomes" id="UP001254832"/>
    </source>
</evidence>
<accession>A0AAP5GW07</accession>
<evidence type="ECO:0000313" key="1">
    <source>
        <dbReference type="EMBL" id="MDR6721575.1"/>
    </source>
</evidence>
<protein>
    <submittedName>
        <fullName evidence="1">Uncharacterized protein</fullName>
    </submittedName>
</protein>
<organism evidence="1 2">
    <name type="scientific">Paenibacillus amylolyticus</name>
    <dbReference type="NCBI Taxonomy" id="1451"/>
    <lineage>
        <taxon>Bacteria</taxon>
        <taxon>Bacillati</taxon>
        <taxon>Bacillota</taxon>
        <taxon>Bacilli</taxon>
        <taxon>Bacillales</taxon>
        <taxon>Paenibacillaceae</taxon>
        <taxon>Paenibacillus</taxon>
    </lineage>
</organism>
<comment type="caution">
    <text evidence="1">The sequence shown here is derived from an EMBL/GenBank/DDBJ whole genome shotgun (WGS) entry which is preliminary data.</text>
</comment>